<organism evidence="1 2">
    <name type="scientific">Fimbriimonas ginsengisoli Gsoil 348</name>
    <dbReference type="NCBI Taxonomy" id="661478"/>
    <lineage>
        <taxon>Bacteria</taxon>
        <taxon>Bacillati</taxon>
        <taxon>Armatimonadota</taxon>
        <taxon>Fimbriimonadia</taxon>
        <taxon>Fimbriimonadales</taxon>
        <taxon>Fimbriimonadaceae</taxon>
        <taxon>Fimbriimonas</taxon>
    </lineage>
</organism>
<keyword evidence="2" id="KW-1185">Reference proteome</keyword>
<evidence type="ECO:0008006" key="3">
    <source>
        <dbReference type="Google" id="ProtNLM"/>
    </source>
</evidence>
<gene>
    <name evidence="1" type="ORF">OP10G_3617</name>
</gene>
<accession>A0A068NW32</accession>
<protein>
    <recommendedName>
        <fullName evidence="3">Capsid protein</fullName>
    </recommendedName>
</protein>
<evidence type="ECO:0000313" key="2">
    <source>
        <dbReference type="Proteomes" id="UP000027982"/>
    </source>
</evidence>
<dbReference type="Proteomes" id="UP000027982">
    <property type="component" value="Chromosome"/>
</dbReference>
<dbReference type="eggNOG" id="ENOG5033WQ8">
    <property type="taxonomic scope" value="Bacteria"/>
</dbReference>
<sequence length="316" mass="34444">MRIQSMSPLLGREGLNDVISLYNTKNPGIWQKIAKVENTTDYFYRVLQEGDMGPALAMGGNAGGNPTGEAAGIQYDDFQTPYTKDYYPLKRGIGFAISSEAMESDKYGVIARKGAKMAKSMNKTLEADVANFMNLATSSGFVGPDGQPLASSSHGLDSGVGSNIVNIAAGSSSSNYLALGPLALEQAIQELVQQQSHRGDPMMFMGPYKLYVASALWGLARRIVDASGVQGTNTSDPNWAGGYVDEVVMDPYFTSPTAWALRSSKDDEHGLTLISRRENRTKEQFDIDKDAWKYTLTRIWAKAIEDWRGFIYSPGA</sequence>
<proteinExistence type="predicted"/>
<dbReference type="EMBL" id="CP007139">
    <property type="protein sequence ID" value="AIE86985.1"/>
    <property type="molecule type" value="Genomic_DNA"/>
</dbReference>
<dbReference type="KEGG" id="fgi:OP10G_3617"/>
<dbReference type="HOGENOM" id="CLU_879259_0_0_0"/>
<dbReference type="STRING" id="661478.OP10G_3617"/>
<dbReference type="AlphaFoldDB" id="A0A068NW32"/>
<dbReference type="Pfam" id="PF25209">
    <property type="entry name" value="Phage_capsid_4"/>
    <property type="match status" value="1"/>
</dbReference>
<evidence type="ECO:0000313" key="1">
    <source>
        <dbReference type="EMBL" id="AIE86985.1"/>
    </source>
</evidence>
<name>A0A068NW32_FIMGI</name>
<reference evidence="1 2" key="1">
    <citation type="journal article" date="2014" name="PLoS ONE">
        <title>The first complete genome sequence of the class fimbriimonadia in the phylum armatimonadetes.</title>
        <authorList>
            <person name="Hu Z.Y."/>
            <person name="Wang Y.Z."/>
            <person name="Im W.T."/>
            <person name="Wang S.Y."/>
            <person name="Zhao G.P."/>
            <person name="Zheng H.J."/>
            <person name="Quan Z.X."/>
        </authorList>
    </citation>
    <scope>NUCLEOTIDE SEQUENCE [LARGE SCALE GENOMIC DNA]</scope>
    <source>
        <strain evidence="1">Gsoil 348</strain>
    </source>
</reference>